<dbReference type="FunFam" id="3.80.10.10:FF:000168">
    <property type="entry name" value="Distal membrane arm assembly complex 2"/>
    <property type="match status" value="1"/>
</dbReference>
<dbReference type="GO" id="GO:0031146">
    <property type="term" value="P:SCF-dependent proteasomal ubiquitin-dependent protein catabolic process"/>
    <property type="evidence" value="ECO:0007669"/>
    <property type="project" value="TreeGrafter"/>
</dbReference>
<protein>
    <recommendedName>
        <fullName evidence="2">ATP synthase subunit s-like protein</fullName>
    </recommendedName>
</protein>
<accession>A0AAF3EHG4</accession>
<feature type="domain" description="F-box/LRR-repeat protein 15-like leucin rich repeat" evidence="3">
    <location>
        <begin position="170"/>
        <end position="242"/>
    </location>
</feature>
<dbReference type="SUPFAM" id="SSF52047">
    <property type="entry name" value="RNI-like"/>
    <property type="match status" value="1"/>
</dbReference>
<evidence type="ECO:0000259" key="3">
    <source>
        <dbReference type="Pfam" id="PF25372"/>
    </source>
</evidence>
<dbReference type="Pfam" id="PF25372">
    <property type="entry name" value="DUF7885"/>
    <property type="match status" value="1"/>
</dbReference>
<keyword evidence="4" id="KW-1185">Reference proteome</keyword>
<proteinExistence type="inferred from homology"/>
<sequence length="434" mass="50425">MRWQELENEMKGDYDQKQRMKNHRRFGDMYLTPEKPEDVMPPKDLADMTRKETGAFPVDLHTNHTQMRYLDHSFDNIRRFKRYTHFQHLQYDQRMIPERLLFLGPDLAAAHFLVHRGAAIKFLDDDIWYKRDKKGYSLPGRKVPGLFIEAIDASGTELMFEGFENLHDLSHLRMLRLANCEYIDDWVMGKIGGSMPNLEMLDLSGCYKISAKGLMGLKHLNKLRYLRLEGLSHVKDLGQAALLLEEAIPNLTVLGVDYVEQMENLEAETRLLENPRVVQDARGNAFAEDDNGRLFYLNGSINERTAVDDEDRPIMTSTIRREIPEMDEVEFEKLDRLSGGKLRHMLLGSPSGHLWGEQVERILQHEAKLLTEDSIPVDPKMLPKEKRTLRLPPNLDEREEWKSILQSEMIKFSKEIADQETSPPKKLIEKQGNL</sequence>
<name>A0AAF3EHG4_9BILA</name>
<reference evidence="5 6" key="1">
    <citation type="submission" date="2024-02" db="UniProtKB">
        <authorList>
            <consortium name="WormBaseParasite"/>
        </authorList>
    </citation>
    <scope>IDENTIFICATION</scope>
</reference>
<evidence type="ECO:0000313" key="4">
    <source>
        <dbReference type="Proteomes" id="UP000887575"/>
    </source>
</evidence>
<dbReference type="Proteomes" id="UP000887575">
    <property type="component" value="Unassembled WGS sequence"/>
</dbReference>
<dbReference type="Gene3D" id="3.80.10.10">
    <property type="entry name" value="Ribonuclease Inhibitor"/>
    <property type="match status" value="1"/>
</dbReference>
<dbReference type="PANTHER" id="PTHR13318:SF190">
    <property type="entry name" value="PARTNER OF PAIRED, ISOFORM B"/>
    <property type="match status" value="1"/>
</dbReference>
<evidence type="ECO:0000256" key="1">
    <source>
        <dbReference type="ARBA" id="ARBA00006901"/>
    </source>
</evidence>
<dbReference type="PANTHER" id="PTHR13318">
    <property type="entry name" value="PARTNER OF PAIRED, ISOFORM B-RELATED"/>
    <property type="match status" value="1"/>
</dbReference>
<dbReference type="WBParaSite" id="MBELARI_LOCUS1234">
    <property type="protein sequence ID" value="MBELARI_LOCUS1234"/>
    <property type="gene ID" value="MBELARI_LOCUS1234"/>
</dbReference>
<dbReference type="InterPro" id="IPR057207">
    <property type="entry name" value="FBXL15_LRR"/>
</dbReference>
<evidence type="ECO:0000313" key="5">
    <source>
        <dbReference type="WBParaSite" id="MBELARI_LOCUS1234"/>
    </source>
</evidence>
<evidence type="ECO:0000313" key="6">
    <source>
        <dbReference type="WBParaSite" id="MBELARI_LOCUS13441"/>
    </source>
</evidence>
<dbReference type="InterPro" id="IPR032675">
    <property type="entry name" value="LRR_dom_sf"/>
</dbReference>
<organism evidence="4 6">
    <name type="scientific">Mesorhabditis belari</name>
    <dbReference type="NCBI Taxonomy" id="2138241"/>
    <lineage>
        <taxon>Eukaryota</taxon>
        <taxon>Metazoa</taxon>
        <taxon>Ecdysozoa</taxon>
        <taxon>Nematoda</taxon>
        <taxon>Chromadorea</taxon>
        <taxon>Rhabditida</taxon>
        <taxon>Rhabditina</taxon>
        <taxon>Rhabditomorpha</taxon>
        <taxon>Rhabditoidea</taxon>
        <taxon>Rhabditidae</taxon>
        <taxon>Mesorhabditinae</taxon>
        <taxon>Mesorhabditis</taxon>
    </lineage>
</organism>
<evidence type="ECO:0000256" key="2">
    <source>
        <dbReference type="ARBA" id="ARBA00076566"/>
    </source>
</evidence>
<comment type="similarity">
    <text evidence="1">Belongs to the ATP synthase subunit s family.</text>
</comment>
<dbReference type="GO" id="GO:0019005">
    <property type="term" value="C:SCF ubiquitin ligase complex"/>
    <property type="evidence" value="ECO:0007669"/>
    <property type="project" value="TreeGrafter"/>
</dbReference>
<dbReference type="WBParaSite" id="MBELARI_LOCUS13441">
    <property type="protein sequence ID" value="MBELARI_LOCUS13441"/>
    <property type="gene ID" value="MBELARI_LOCUS13441"/>
</dbReference>
<dbReference type="AlphaFoldDB" id="A0AAF3EHG4"/>